<proteinExistence type="predicted"/>
<organism evidence="1">
    <name type="scientific">Murid betaherpesvirus 3</name>
    <dbReference type="NCBI Taxonomy" id="2560603"/>
    <lineage>
        <taxon>Viruses</taxon>
        <taxon>Duplodnaviria</taxon>
        <taxon>Heunggongvirae</taxon>
        <taxon>Peploviricota</taxon>
        <taxon>Herviviricetes</taxon>
        <taxon>Herpesvirales</taxon>
        <taxon>Orthoherpesviridae</taxon>
        <taxon>Betaherpesvirinae</taxon>
        <taxon>Roseolovirus</taxon>
        <taxon>Roseolovirus muridbeta3</taxon>
    </lineage>
</organism>
<accession>A0A1P8VIP0</accession>
<evidence type="ECO:0000313" key="2">
    <source>
        <dbReference type="EMBL" id="APZ76341.1"/>
    </source>
</evidence>
<dbReference type="EMBL" id="KY355735">
    <property type="protein sequence ID" value="APZ76341.1"/>
    <property type="molecule type" value="Genomic_DNA"/>
</dbReference>
<protein>
    <submittedName>
        <fullName evidence="1">Uncharacterized protein</fullName>
    </submittedName>
</protein>
<evidence type="ECO:0000313" key="1">
    <source>
        <dbReference type="EMBL" id="APZ76213.1"/>
    </source>
</evidence>
<dbReference type="KEGG" id="vg:30999339"/>
<dbReference type="Proteomes" id="UP000202182">
    <property type="component" value="Segment"/>
</dbReference>
<gene>
    <name evidence="1" type="primary">ORF126a</name>
    <name evidence="2" type="synonym">ORF126b</name>
    <name evidence="1" type="ORF">MRV_0002</name>
    <name evidence="2" type="ORF">MRV_0130</name>
</gene>
<evidence type="ECO:0000313" key="3">
    <source>
        <dbReference type="Proteomes" id="UP000202182"/>
    </source>
</evidence>
<sequence>MVRTTLAAKHAKKENGIHRLILRKNNVEFEKSKLKNIRDRIGKPLTLRQRRIRTKWNWLLNAGNPFTPESVNATILAAQERMDYIPLPWPENWFMKICADPYRQTPVYGHAPGMALSVGWPRWMEPSENPRDNCEYCRSLTGFTQIKKGALSGLITRSLCHLISAQSSGRQAGKFKDGCLQDGTQGLIISAS</sequence>
<reference evidence="1" key="1">
    <citation type="submission" date="2016-12" db="EMBL/GenBank/DDBJ databases">
        <title>A murine herpesvirus closely related to ubiquitous human herpesviruses causes T-cell depletion.</title>
        <authorList>
            <person name="Patel S.J."/>
            <person name="Zhao G."/>
            <person name="Penna V.R."/>
            <person name="Park E."/>
            <person name="Lauron E.J."/>
            <person name="Harvey I.B."/>
            <person name="Beatty W.L."/>
            <person name="Plougastel-Douglas B."/>
            <person name="Poursine-Laurent J."/>
            <person name="Fremont D.H."/>
            <person name="Wang D."/>
            <person name="Yokoyama W.M."/>
        </authorList>
    </citation>
    <scope>NUCLEOTIDE SEQUENCE [LARGE SCALE GENOMIC DNA]</scope>
    <source>
        <strain evidence="1">YOK1</strain>
    </source>
</reference>
<keyword evidence="3" id="KW-1185">Reference proteome</keyword>
<dbReference type="EMBL" id="KY355735">
    <property type="protein sequence ID" value="APZ76213.1"/>
    <property type="molecule type" value="Genomic_DNA"/>
</dbReference>
<name>A0A1P8VIP0_9BETA</name>
<dbReference type="KEGG" id="vg:30999467"/>